<protein>
    <recommendedName>
        <fullName evidence="4">Lipoprotein</fullName>
    </recommendedName>
</protein>
<evidence type="ECO:0008006" key="4">
    <source>
        <dbReference type="Google" id="ProtNLM"/>
    </source>
</evidence>
<dbReference type="Proteomes" id="UP001055153">
    <property type="component" value="Unassembled WGS sequence"/>
</dbReference>
<feature type="region of interest" description="Disordered" evidence="1">
    <location>
        <begin position="26"/>
        <end position="110"/>
    </location>
</feature>
<reference evidence="2" key="1">
    <citation type="journal article" date="2021" name="Front. Microbiol.">
        <title>Comprehensive Comparative Genomics and Phenotyping of Methylobacterium Species.</title>
        <authorList>
            <person name="Alessa O."/>
            <person name="Ogura Y."/>
            <person name="Fujitani Y."/>
            <person name="Takami H."/>
            <person name="Hayashi T."/>
            <person name="Sahin N."/>
            <person name="Tani A."/>
        </authorList>
    </citation>
    <scope>NUCLEOTIDE SEQUENCE</scope>
    <source>
        <strain evidence="2">DSM 17168</strain>
    </source>
</reference>
<keyword evidence="3" id="KW-1185">Reference proteome</keyword>
<reference evidence="2" key="2">
    <citation type="submission" date="2021-08" db="EMBL/GenBank/DDBJ databases">
        <authorList>
            <person name="Tani A."/>
            <person name="Ola A."/>
            <person name="Ogura Y."/>
            <person name="Katsura K."/>
            <person name="Hayashi T."/>
        </authorList>
    </citation>
    <scope>NUCLEOTIDE SEQUENCE</scope>
    <source>
        <strain evidence="2">DSM 17168</strain>
    </source>
</reference>
<accession>A0ABQ4SCW8</accession>
<sequence>MPLFRLLVILGLLALGCAGCGRRGPLESPVAAGSPAPTRTAPSTVANPVSGPAALSGTIGLDDGGTQAADPALPQVPDVTGIAQAPTQSSRSRRRNYVIPREPFPLDPLL</sequence>
<dbReference type="PROSITE" id="PS51257">
    <property type="entry name" value="PROKAR_LIPOPROTEIN"/>
    <property type="match status" value="1"/>
</dbReference>
<gene>
    <name evidence="2" type="ORF">GMJLKIPL_2156</name>
</gene>
<organism evidence="2 3">
    <name type="scientific">Methylobacterium isbiliense</name>
    <dbReference type="NCBI Taxonomy" id="315478"/>
    <lineage>
        <taxon>Bacteria</taxon>
        <taxon>Pseudomonadati</taxon>
        <taxon>Pseudomonadota</taxon>
        <taxon>Alphaproteobacteria</taxon>
        <taxon>Hyphomicrobiales</taxon>
        <taxon>Methylobacteriaceae</taxon>
        <taxon>Methylobacterium</taxon>
    </lineage>
</organism>
<dbReference type="RefSeq" id="WP_238235114.1">
    <property type="nucleotide sequence ID" value="NZ_BPQQ01000022.1"/>
</dbReference>
<proteinExistence type="predicted"/>
<dbReference type="EMBL" id="BPQQ01000022">
    <property type="protein sequence ID" value="GJE00238.1"/>
    <property type="molecule type" value="Genomic_DNA"/>
</dbReference>
<evidence type="ECO:0000313" key="3">
    <source>
        <dbReference type="Proteomes" id="UP001055153"/>
    </source>
</evidence>
<name>A0ABQ4SCW8_9HYPH</name>
<comment type="caution">
    <text evidence="2">The sequence shown here is derived from an EMBL/GenBank/DDBJ whole genome shotgun (WGS) entry which is preliminary data.</text>
</comment>
<evidence type="ECO:0000256" key="1">
    <source>
        <dbReference type="SAM" id="MobiDB-lite"/>
    </source>
</evidence>
<evidence type="ECO:0000313" key="2">
    <source>
        <dbReference type="EMBL" id="GJE00238.1"/>
    </source>
</evidence>